<dbReference type="InterPro" id="IPR000719">
    <property type="entry name" value="Prot_kinase_dom"/>
</dbReference>
<comment type="caution">
    <text evidence="8">The sequence shown here is derived from an EMBL/GenBank/DDBJ whole genome shotgun (WGS) entry which is preliminary data.</text>
</comment>
<proteinExistence type="predicted"/>
<dbReference type="SUPFAM" id="SSF56112">
    <property type="entry name" value="Protein kinase-like (PK-like)"/>
    <property type="match status" value="1"/>
</dbReference>
<keyword evidence="4" id="KW-0067">ATP-binding</keyword>
<sequence length="701" mass="74119">MTSGPPSLKPDDPRRLGPYELTGRLGDGAQGVVYLGRGEDGRQVAIKLLLTQLGSDHEARARFARELAVLQRVAGFCTAQVLASDVAGERPYIVSEYVPGPSLDELVRSQGPRTGNDLDRLAIGTATALTAIHRAGIVHRDFKPANVLMSPDGPRVIDFGIARPNDSGATISSGVLGTPSYMAPEQVAGAQTGPAADIFAWGSTMAFAARGRAPFGHDSVAAVLHRVASQQPDLSGLPQRLGEIIAACLARDPSRRPTAQQLLLRLLGEEDAQTGATDGMLAQATSMVQPTHPAPHMGQYGPPVAQSGSSMPQSGSSMPQSGSSLGHAGSSMPQPGLPTGQPGAAYSTGPIPPHAGPYATHPGAPHPGPNSTMPPPPPPGKRRTGLIVGAAVAGVLILVGGTIAGFTLLGDDSKPKADTTPPPASTPAVPLATGPLNPTPEAQQLLPTATGTLPSVLNYDYRSIDIDIQRANSQLTQRAQARLGSDLSSIQTDLVQNQKTIKASVLDTGVLAASPGRVSFLSFVRRVISSPKIPAANEMNQVRYTMVRQPSGDWLIDDMDSMTPDLAPWSYAGTAWPTPQANEVLKAARTCMERDQTYDYRRFDKSIRDLMDCSTGNFKDQVRLNQPKTKADFNRRKASATGTALEAAIKPGAQPGQGTVLVSVIVRETAEKRTTRSVFSYWADMRQVNGRWLMAKVDQLR</sequence>
<keyword evidence="9" id="KW-1185">Reference proteome</keyword>
<keyword evidence="6" id="KW-0472">Membrane</keyword>
<organism evidence="8 9">
    <name type="scientific">Actinomadura barringtoniae</name>
    <dbReference type="NCBI Taxonomy" id="1427535"/>
    <lineage>
        <taxon>Bacteria</taxon>
        <taxon>Bacillati</taxon>
        <taxon>Actinomycetota</taxon>
        <taxon>Actinomycetes</taxon>
        <taxon>Streptosporangiales</taxon>
        <taxon>Thermomonosporaceae</taxon>
        <taxon>Actinomadura</taxon>
    </lineage>
</organism>
<feature type="region of interest" description="Disordered" evidence="5">
    <location>
        <begin position="1"/>
        <end position="21"/>
    </location>
</feature>
<dbReference type="Gene3D" id="3.30.200.20">
    <property type="entry name" value="Phosphorylase Kinase, domain 1"/>
    <property type="match status" value="1"/>
</dbReference>
<reference evidence="8" key="1">
    <citation type="submission" date="2021-03" db="EMBL/GenBank/DDBJ databases">
        <authorList>
            <person name="Kanchanasin P."/>
            <person name="Saeng-In P."/>
            <person name="Phongsopitanun W."/>
            <person name="Yuki M."/>
            <person name="Kudo T."/>
            <person name="Ohkuma M."/>
            <person name="Tanasupawat S."/>
        </authorList>
    </citation>
    <scope>NUCLEOTIDE SEQUENCE</scope>
    <source>
        <strain evidence="8">GKU 128</strain>
    </source>
</reference>
<keyword evidence="2" id="KW-0547">Nucleotide-binding</keyword>
<keyword evidence="6" id="KW-1133">Transmembrane helix</keyword>
<dbReference type="GO" id="GO:0004674">
    <property type="term" value="F:protein serine/threonine kinase activity"/>
    <property type="evidence" value="ECO:0007669"/>
    <property type="project" value="UniProtKB-KW"/>
</dbReference>
<keyword evidence="8" id="KW-0723">Serine/threonine-protein kinase</keyword>
<dbReference type="PROSITE" id="PS00108">
    <property type="entry name" value="PROTEIN_KINASE_ST"/>
    <property type="match status" value="1"/>
</dbReference>
<evidence type="ECO:0000256" key="3">
    <source>
        <dbReference type="ARBA" id="ARBA00022777"/>
    </source>
</evidence>
<dbReference type="InterPro" id="IPR011009">
    <property type="entry name" value="Kinase-like_dom_sf"/>
</dbReference>
<evidence type="ECO:0000259" key="7">
    <source>
        <dbReference type="PROSITE" id="PS50011"/>
    </source>
</evidence>
<dbReference type="PANTHER" id="PTHR43289">
    <property type="entry name" value="MITOGEN-ACTIVATED PROTEIN KINASE KINASE KINASE 20-RELATED"/>
    <property type="match status" value="1"/>
</dbReference>
<dbReference type="Pfam" id="PF00069">
    <property type="entry name" value="Pkinase"/>
    <property type="match status" value="1"/>
</dbReference>
<protein>
    <submittedName>
        <fullName evidence="8">Serine/threonine protein kinase</fullName>
    </submittedName>
</protein>
<dbReference type="Gene3D" id="1.10.510.10">
    <property type="entry name" value="Transferase(Phosphotransferase) domain 1"/>
    <property type="match status" value="1"/>
</dbReference>
<feature type="compositionally biased region" description="Low complexity" evidence="5">
    <location>
        <begin position="306"/>
        <end position="324"/>
    </location>
</feature>
<dbReference type="Proteomes" id="UP000669179">
    <property type="component" value="Unassembled WGS sequence"/>
</dbReference>
<evidence type="ECO:0000256" key="1">
    <source>
        <dbReference type="ARBA" id="ARBA00022679"/>
    </source>
</evidence>
<evidence type="ECO:0000256" key="2">
    <source>
        <dbReference type="ARBA" id="ARBA00022741"/>
    </source>
</evidence>
<accession>A0A939PL42</accession>
<dbReference type="CDD" id="cd14014">
    <property type="entry name" value="STKc_PknB_like"/>
    <property type="match status" value="1"/>
</dbReference>
<feature type="domain" description="Protein kinase" evidence="7">
    <location>
        <begin position="19"/>
        <end position="267"/>
    </location>
</feature>
<feature type="transmembrane region" description="Helical" evidence="6">
    <location>
        <begin position="386"/>
        <end position="409"/>
    </location>
</feature>
<keyword evidence="3 8" id="KW-0418">Kinase</keyword>
<gene>
    <name evidence="8" type="ORF">J4573_45055</name>
</gene>
<evidence type="ECO:0000313" key="9">
    <source>
        <dbReference type="Proteomes" id="UP000669179"/>
    </source>
</evidence>
<dbReference type="PROSITE" id="PS50011">
    <property type="entry name" value="PROTEIN_KINASE_DOM"/>
    <property type="match status" value="1"/>
</dbReference>
<feature type="compositionally biased region" description="Pro residues" evidence="5">
    <location>
        <begin position="364"/>
        <end position="379"/>
    </location>
</feature>
<keyword evidence="1" id="KW-0808">Transferase</keyword>
<dbReference type="PANTHER" id="PTHR43289:SF34">
    <property type="entry name" value="SERINE_THREONINE-PROTEIN KINASE YBDM-RELATED"/>
    <property type="match status" value="1"/>
</dbReference>
<evidence type="ECO:0000256" key="4">
    <source>
        <dbReference type="ARBA" id="ARBA00022840"/>
    </source>
</evidence>
<feature type="region of interest" description="Disordered" evidence="5">
    <location>
        <begin position="289"/>
        <end position="384"/>
    </location>
</feature>
<dbReference type="EMBL" id="JAGEOJ010000025">
    <property type="protein sequence ID" value="MBO2454322.1"/>
    <property type="molecule type" value="Genomic_DNA"/>
</dbReference>
<evidence type="ECO:0000256" key="6">
    <source>
        <dbReference type="SAM" id="Phobius"/>
    </source>
</evidence>
<dbReference type="AlphaFoldDB" id="A0A939PL42"/>
<evidence type="ECO:0000313" key="8">
    <source>
        <dbReference type="EMBL" id="MBO2454322.1"/>
    </source>
</evidence>
<dbReference type="GO" id="GO:0005524">
    <property type="term" value="F:ATP binding"/>
    <property type="evidence" value="ECO:0007669"/>
    <property type="project" value="UniProtKB-KW"/>
</dbReference>
<dbReference type="InterPro" id="IPR008271">
    <property type="entry name" value="Ser/Thr_kinase_AS"/>
</dbReference>
<evidence type="ECO:0000256" key="5">
    <source>
        <dbReference type="SAM" id="MobiDB-lite"/>
    </source>
</evidence>
<dbReference type="RefSeq" id="WP_208262516.1">
    <property type="nucleotide sequence ID" value="NZ_JAGEOJ010000025.1"/>
</dbReference>
<name>A0A939PL42_9ACTN</name>
<keyword evidence="6" id="KW-0812">Transmembrane</keyword>